<dbReference type="CDD" id="cd00054">
    <property type="entry name" value="EGF_CA"/>
    <property type="match status" value="3"/>
</dbReference>
<comment type="caution">
    <text evidence="6">Lacks conserved residue(s) required for the propagation of feature annotation.</text>
</comment>
<evidence type="ECO:0000256" key="4">
    <source>
        <dbReference type="ARBA" id="ARBA00023157"/>
    </source>
</evidence>
<evidence type="ECO:0000313" key="9">
    <source>
        <dbReference type="Proteomes" id="UP000663860"/>
    </source>
</evidence>
<evidence type="ECO:0000256" key="5">
    <source>
        <dbReference type="ARBA" id="ARBA00023180"/>
    </source>
</evidence>
<sequence length="538" mass="59255">MNVTSFQWLLIVVAKIIYFVNGNWITGNLCWSMPCLNGGSCFGSAYTYLCVCPVNFSGALCERHLGICQESPCGNRGVCVETGLTSFECRCYFDYMGPLCEEHVPKNDASVWSCICQESPCGNRGVCVETGLTSFECRCYFDYMGPLCEEHVPKNDASVWSSLIPVHTRVLFDILQEAYRAKAQGRSAVLSSDGHVNIMSLLPKNNESSSSTSVPTTMSTILQATSINSQSETTEEELVIQAEDIKIEEIFPTTTATSMFDMSTENFTAETFESTQQYDANNDTITIMSPIIIFSGEDSTTTMLPLTTLEDMTTVSLNQNTYVNNTEDEEYINITESSDTMISSTFPNWSSDNNTIAYTTEVIQNSTEQIDSSTNKSQELTTNIIPTTSFETSTYSSFASDNNLLNTSEEITTSSMITTDQLLTADNLIDAVNITQTSHSQLLYKLCQQLISKILPNVSSSSAVQAALSLATNSSLTGNNSVGALFTWIEEKFHSSTTTTTTTTTTLPTVINGKKMLLQRVDMDDVLHQMNNNIDDEH</sequence>
<accession>A0A813X1B9</accession>
<dbReference type="InterPro" id="IPR050906">
    <property type="entry name" value="Notch_signaling"/>
</dbReference>
<evidence type="ECO:0000256" key="1">
    <source>
        <dbReference type="ARBA" id="ARBA00022536"/>
    </source>
</evidence>
<dbReference type="SUPFAM" id="SSF57196">
    <property type="entry name" value="EGF/Laminin"/>
    <property type="match status" value="3"/>
</dbReference>
<keyword evidence="1 6" id="KW-0245">EGF-like domain</keyword>
<dbReference type="AlphaFoldDB" id="A0A813X1B9"/>
<dbReference type="SMART" id="SM00181">
    <property type="entry name" value="EGF"/>
    <property type="match status" value="3"/>
</dbReference>
<keyword evidence="3" id="KW-0677">Repeat</keyword>
<dbReference type="InterPro" id="IPR000742">
    <property type="entry name" value="EGF"/>
</dbReference>
<dbReference type="FunFam" id="2.10.25.10:FF:000012">
    <property type="entry name" value="Delta-like protein"/>
    <property type="match status" value="1"/>
</dbReference>
<dbReference type="Pfam" id="PF00008">
    <property type="entry name" value="EGF"/>
    <property type="match status" value="1"/>
</dbReference>
<evidence type="ECO:0000256" key="3">
    <source>
        <dbReference type="ARBA" id="ARBA00022737"/>
    </source>
</evidence>
<gene>
    <name evidence="8" type="ORF">IZO911_LOCUS10551</name>
</gene>
<feature type="domain" description="EGF-like" evidence="7">
    <location>
        <begin position="115"/>
        <end position="149"/>
    </location>
</feature>
<feature type="domain" description="EGF-like" evidence="7">
    <location>
        <begin position="64"/>
        <end position="101"/>
    </location>
</feature>
<dbReference type="PROSITE" id="PS00022">
    <property type="entry name" value="EGF_1"/>
    <property type="match status" value="3"/>
</dbReference>
<dbReference type="GO" id="GO:0005112">
    <property type="term" value="F:Notch binding"/>
    <property type="evidence" value="ECO:0007669"/>
    <property type="project" value="TreeGrafter"/>
</dbReference>
<name>A0A813X1B9_9BILA</name>
<feature type="disulfide bond" evidence="6">
    <location>
        <begin position="91"/>
        <end position="100"/>
    </location>
</feature>
<proteinExistence type="predicted"/>
<dbReference type="PANTHER" id="PTHR24044:SF420">
    <property type="entry name" value="DELTA AND NOTCH-LIKE EPIDERMAL GROWTH FACTOR-RELATED RECEPTOR ISOFORM X1"/>
    <property type="match status" value="1"/>
</dbReference>
<reference evidence="8" key="1">
    <citation type="submission" date="2021-02" db="EMBL/GenBank/DDBJ databases">
        <authorList>
            <person name="Nowell W R."/>
        </authorList>
    </citation>
    <scope>NUCLEOTIDE SEQUENCE</scope>
</reference>
<keyword evidence="2" id="KW-0732">Signal</keyword>
<evidence type="ECO:0000256" key="6">
    <source>
        <dbReference type="PROSITE-ProRule" id="PRU00076"/>
    </source>
</evidence>
<evidence type="ECO:0000313" key="8">
    <source>
        <dbReference type="EMBL" id="CAF0869012.1"/>
    </source>
</evidence>
<feature type="domain" description="EGF-like" evidence="7">
    <location>
        <begin position="26"/>
        <end position="62"/>
    </location>
</feature>
<keyword evidence="5" id="KW-0325">Glycoprotein</keyword>
<dbReference type="PANTHER" id="PTHR24044">
    <property type="entry name" value="NOTCH LIGAND FAMILY MEMBER"/>
    <property type="match status" value="1"/>
</dbReference>
<dbReference type="Proteomes" id="UP000663860">
    <property type="component" value="Unassembled WGS sequence"/>
</dbReference>
<keyword evidence="4 6" id="KW-1015">Disulfide bond</keyword>
<feature type="disulfide bond" evidence="6">
    <location>
        <begin position="139"/>
        <end position="148"/>
    </location>
</feature>
<evidence type="ECO:0000256" key="2">
    <source>
        <dbReference type="ARBA" id="ARBA00022729"/>
    </source>
</evidence>
<organism evidence="8 9">
    <name type="scientific">Adineta steineri</name>
    <dbReference type="NCBI Taxonomy" id="433720"/>
    <lineage>
        <taxon>Eukaryota</taxon>
        <taxon>Metazoa</taxon>
        <taxon>Spiralia</taxon>
        <taxon>Gnathifera</taxon>
        <taxon>Rotifera</taxon>
        <taxon>Eurotatoria</taxon>
        <taxon>Bdelloidea</taxon>
        <taxon>Adinetida</taxon>
        <taxon>Adinetidae</taxon>
        <taxon>Adineta</taxon>
    </lineage>
</organism>
<dbReference type="Gene3D" id="2.10.25.10">
    <property type="entry name" value="Laminin"/>
    <property type="match status" value="3"/>
</dbReference>
<dbReference type="PROSITE" id="PS50026">
    <property type="entry name" value="EGF_3"/>
    <property type="match status" value="3"/>
</dbReference>
<dbReference type="EMBL" id="CAJNOE010000077">
    <property type="protein sequence ID" value="CAF0869012.1"/>
    <property type="molecule type" value="Genomic_DNA"/>
</dbReference>
<comment type="caution">
    <text evidence="8">The sequence shown here is derived from an EMBL/GenBank/DDBJ whole genome shotgun (WGS) entry which is preliminary data.</text>
</comment>
<protein>
    <recommendedName>
        <fullName evidence="7">EGF-like domain-containing protein</fullName>
    </recommendedName>
</protein>
<feature type="disulfide bond" evidence="6">
    <location>
        <begin position="52"/>
        <end position="61"/>
    </location>
</feature>
<evidence type="ECO:0000259" key="7">
    <source>
        <dbReference type="PROSITE" id="PS50026"/>
    </source>
</evidence>